<dbReference type="GO" id="GO:0005524">
    <property type="term" value="F:ATP binding"/>
    <property type="evidence" value="ECO:0007669"/>
    <property type="project" value="UniProtKB-UniRule"/>
</dbReference>
<evidence type="ECO:0000313" key="19">
    <source>
        <dbReference type="Proteomes" id="UP000008207"/>
    </source>
</evidence>
<comment type="caution">
    <text evidence="16">Lacks conserved residue(s) required for the propagation of feature annotation.</text>
</comment>
<dbReference type="FunFam" id="3.40.1110.10:FF:000007">
    <property type="entry name" value="Potassium-transporting ATPase ATP-binding subunit"/>
    <property type="match status" value="1"/>
</dbReference>
<dbReference type="PROSITE" id="PS01229">
    <property type="entry name" value="COF_2"/>
    <property type="match status" value="1"/>
</dbReference>
<dbReference type="SUPFAM" id="SSF81665">
    <property type="entry name" value="Calcium ATPase, transmembrane domain M"/>
    <property type="match status" value="1"/>
</dbReference>
<keyword evidence="19" id="KW-1185">Reference proteome</keyword>
<keyword evidence="13 16" id="KW-1133">Transmembrane helix</keyword>
<keyword evidence="5 16" id="KW-0597">Phosphoprotein</keyword>
<dbReference type="InterPro" id="IPR023298">
    <property type="entry name" value="ATPase_P-typ_TM_dom_sf"/>
</dbReference>
<feature type="transmembrane region" description="Helical" evidence="16">
    <location>
        <begin position="223"/>
        <end position="247"/>
    </location>
</feature>
<dbReference type="Gene3D" id="3.40.50.1000">
    <property type="entry name" value="HAD superfamily/HAD-like"/>
    <property type="match status" value="1"/>
</dbReference>
<evidence type="ECO:0000313" key="18">
    <source>
        <dbReference type="EMBL" id="ACL55240.1"/>
    </source>
</evidence>
<dbReference type="PANTHER" id="PTHR43743">
    <property type="entry name" value="POTASSIUM-TRANSPORTING ATPASE ATP-BINDING SUBUNIT"/>
    <property type="match status" value="1"/>
</dbReference>
<dbReference type="RefSeq" id="WP_015926953.1">
    <property type="nucleotide sequence ID" value="NC_011894.1"/>
</dbReference>
<dbReference type="NCBIfam" id="TIGR01497">
    <property type="entry name" value="kdpB"/>
    <property type="match status" value="1"/>
</dbReference>
<feature type="binding site" evidence="16">
    <location>
        <position position="543"/>
    </location>
    <ligand>
        <name>Mg(2+)</name>
        <dbReference type="ChEBI" id="CHEBI:18420"/>
    </ligand>
</feature>
<feature type="binding site" evidence="16">
    <location>
        <position position="539"/>
    </location>
    <ligand>
        <name>Mg(2+)</name>
        <dbReference type="ChEBI" id="CHEBI:18420"/>
    </ligand>
</feature>
<evidence type="ECO:0000256" key="10">
    <source>
        <dbReference type="ARBA" id="ARBA00022842"/>
    </source>
</evidence>
<dbReference type="SFLD" id="SFLDS00003">
    <property type="entry name" value="Haloacid_Dehalogenase"/>
    <property type="match status" value="1"/>
</dbReference>
<keyword evidence="14 16" id="KW-0406">Ion transport</keyword>
<feature type="transmembrane region" description="Helical" evidence="16">
    <location>
        <begin position="253"/>
        <end position="278"/>
    </location>
</feature>
<evidence type="ECO:0000256" key="16">
    <source>
        <dbReference type="HAMAP-Rule" id="MF_00285"/>
    </source>
</evidence>
<feature type="active site" description="4-aspartylphosphate intermediate" evidence="16">
    <location>
        <position position="311"/>
    </location>
</feature>
<keyword evidence="2 16" id="KW-0813">Transport</keyword>
<dbReference type="HOGENOM" id="CLU_025728_2_0_5"/>
<dbReference type="GO" id="GO:0000287">
    <property type="term" value="F:magnesium ion binding"/>
    <property type="evidence" value="ECO:0007669"/>
    <property type="project" value="UniProtKB-UniRule"/>
</dbReference>
<feature type="binding site" evidence="16">
    <location>
        <position position="348"/>
    </location>
    <ligand>
        <name>ATP</name>
        <dbReference type="ChEBI" id="CHEBI:30616"/>
    </ligand>
</feature>
<evidence type="ECO:0000256" key="12">
    <source>
        <dbReference type="ARBA" id="ARBA00022967"/>
    </source>
</evidence>
<dbReference type="InterPro" id="IPR044492">
    <property type="entry name" value="P_typ_ATPase_HD_dom"/>
</dbReference>
<feature type="transmembrane region" description="Helical" evidence="16">
    <location>
        <begin position="605"/>
        <end position="623"/>
    </location>
</feature>
<name>B8I9I7_METNO</name>
<feature type="transmembrane region" description="Helical" evidence="16">
    <location>
        <begin position="677"/>
        <end position="700"/>
    </location>
</feature>
<dbReference type="GO" id="GO:0005886">
    <property type="term" value="C:plasma membrane"/>
    <property type="evidence" value="ECO:0007669"/>
    <property type="project" value="UniProtKB-SubCell"/>
</dbReference>
<feature type="transmembrane region" description="Helical" evidence="16">
    <location>
        <begin position="61"/>
        <end position="81"/>
    </location>
</feature>
<dbReference type="PANTHER" id="PTHR43743:SF1">
    <property type="entry name" value="POTASSIUM-TRANSPORTING ATPASE ATP-BINDING SUBUNIT"/>
    <property type="match status" value="1"/>
</dbReference>
<dbReference type="FunFam" id="2.70.150.10:FF:000033">
    <property type="entry name" value="Potassium-transporting ATPase ATP-binding subunit"/>
    <property type="match status" value="1"/>
</dbReference>
<evidence type="ECO:0000256" key="1">
    <source>
        <dbReference type="ARBA" id="ARBA00004370"/>
    </source>
</evidence>
<dbReference type="Pfam" id="PF00702">
    <property type="entry name" value="Hydrolase"/>
    <property type="match status" value="1"/>
</dbReference>
<comment type="subunit">
    <text evidence="16">The system is composed of three essential subunits: KdpA, KdpB and KdpC.</text>
</comment>
<dbReference type="InterPro" id="IPR059000">
    <property type="entry name" value="ATPase_P-type_domA"/>
</dbReference>
<reference evidence="18 19" key="1">
    <citation type="submission" date="2009-01" db="EMBL/GenBank/DDBJ databases">
        <title>Complete sequence of chromosome of Methylobacterium nodulans ORS 2060.</title>
        <authorList>
            <consortium name="US DOE Joint Genome Institute"/>
            <person name="Lucas S."/>
            <person name="Copeland A."/>
            <person name="Lapidus A."/>
            <person name="Glavina del Rio T."/>
            <person name="Dalin E."/>
            <person name="Tice H."/>
            <person name="Bruce D."/>
            <person name="Goodwin L."/>
            <person name="Pitluck S."/>
            <person name="Sims D."/>
            <person name="Brettin T."/>
            <person name="Detter J.C."/>
            <person name="Han C."/>
            <person name="Larimer F."/>
            <person name="Land M."/>
            <person name="Hauser L."/>
            <person name="Kyrpides N."/>
            <person name="Ivanova N."/>
            <person name="Marx C.J."/>
            <person name="Richardson P."/>
        </authorList>
    </citation>
    <scope>NUCLEOTIDE SEQUENCE [LARGE SCALE GENOMIC DNA]</scope>
    <source>
        <strain evidence="19">LMG 21967 / CNCM I-2342 / ORS 2060</strain>
    </source>
</reference>
<dbReference type="SFLD" id="SFLDF00027">
    <property type="entry name" value="p-type_atpase"/>
    <property type="match status" value="1"/>
</dbReference>
<feature type="transmembrane region" description="Helical" evidence="16">
    <location>
        <begin position="35"/>
        <end position="55"/>
    </location>
</feature>
<protein>
    <recommendedName>
        <fullName evidence="16">Potassium-transporting ATPase ATP-binding subunit</fullName>
        <ecNumber evidence="16">7.2.2.6</ecNumber>
    </recommendedName>
    <alternativeName>
        <fullName evidence="16">ATP phosphohydrolase [potassium-transporting] B chain</fullName>
    </alternativeName>
    <alternativeName>
        <fullName evidence="16">Potassium-binding and translocating subunit B</fullName>
    </alternativeName>
    <alternativeName>
        <fullName evidence="16">Potassium-translocating ATPase B chain</fullName>
    </alternativeName>
</protein>
<keyword evidence="7 16" id="KW-0479">Metal-binding</keyword>
<sequence length="701" mass="73061">MARQISSLFSAALIGPALIGAVRKLDPRILIRNPVMFVVEVVAALTTVLFVRDVLTGGADLAFTGQIILWLWFTVLFANFAEAIAEGRGKAQADALRRTRTEMTAKLLTGPAASVGGPRSGFRVVPGTTLRVGDVVLVEAGDLIPSDGEVIEGVASVNEAAITGESAPVIRESGGDRSAVTGGTQVLSDWIRVRITAAAGSTFVDRMIALVEGAARQKTPNEIALNILLAGLTIIFVIAVATIPSFAAYAGGAIPMVVLVALFVTLIPTTIGALLSAIGIAGMDRLVRFNVLAMSGRAVEAAGDVDTLLLDKTGTITLGNRQAAEFRPLRGVTEQELADAAQLASLADETPEGRSIVVLTKERYGIRARDMASLHATFVPFTAQSRMSGVDLDGSSIRKGAVDAILAHVTASATAVVPSGAIRVMQPQVSAAAVREVQAITEEIAKAGGTPLAVARGGRLLGVVHLKDIVKGGIRERFAELRRMGIRTVMITGDNPVTAAAIAAEAGVDDFLAQATPEDKLALIRKEQQQGKLVAMCGDGTNDAPALAQADVGVAMNTGTVAAREAGNMVDLDSDPTKLIEIVEIGKQLLMTRGALTTFSIANDVAKYFAIIPAMFVTLYPQLQALNVMGLASPQSAILSAIIFNALIIVALIPLALKGVRYRAVGAAALLRRNLMIYGLGGILVPFAGIKLIDLAVSALL</sequence>
<comment type="subcellular location">
    <subcellularLocation>
        <location evidence="16">Cell inner membrane</location>
        <topology evidence="16">Multi-pass membrane protein</topology>
    </subcellularLocation>
    <subcellularLocation>
        <location evidence="1">Membrane</location>
    </subcellularLocation>
</comment>
<dbReference type="Gene3D" id="2.70.150.10">
    <property type="entry name" value="Calcium-transporting ATPase, cytoplasmic transduction domain A"/>
    <property type="match status" value="1"/>
</dbReference>
<comment type="function">
    <text evidence="16">Part of the high-affinity ATP-driven potassium transport (or Kdp) system, which catalyzes the hydrolysis of ATP coupled with the electrogenic transport of potassium into the cytoplasm. This subunit is responsible for energy coupling to the transport system and for the release of the potassium ions to the cytoplasm.</text>
</comment>
<dbReference type="OrthoDB" id="9813266at2"/>
<comment type="catalytic activity">
    <reaction evidence="16">
        <text>K(+)(out) + ATP + H2O = K(+)(in) + ADP + phosphate + H(+)</text>
        <dbReference type="Rhea" id="RHEA:16777"/>
        <dbReference type="ChEBI" id="CHEBI:15377"/>
        <dbReference type="ChEBI" id="CHEBI:15378"/>
        <dbReference type="ChEBI" id="CHEBI:29103"/>
        <dbReference type="ChEBI" id="CHEBI:30616"/>
        <dbReference type="ChEBI" id="CHEBI:43474"/>
        <dbReference type="ChEBI" id="CHEBI:456216"/>
        <dbReference type="EC" id="7.2.2.6"/>
    </reaction>
</comment>
<evidence type="ECO:0000256" key="14">
    <source>
        <dbReference type="ARBA" id="ARBA00023065"/>
    </source>
</evidence>
<keyword evidence="8 16" id="KW-0547">Nucleotide-binding</keyword>
<keyword evidence="15 16" id="KW-0472">Membrane</keyword>
<evidence type="ECO:0000256" key="3">
    <source>
        <dbReference type="ARBA" id="ARBA00022475"/>
    </source>
</evidence>
<evidence type="ECO:0000256" key="13">
    <source>
        <dbReference type="ARBA" id="ARBA00022989"/>
    </source>
</evidence>
<evidence type="ECO:0000256" key="2">
    <source>
        <dbReference type="ARBA" id="ARBA00022448"/>
    </source>
</evidence>
<feature type="transmembrane region" description="Helical" evidence="16">
    <location>
        <begin position="635"/>
        <end position="657"/>
    </location>
</feature>
<dbReference type="SFLD" id="SFLDG00002">
    <property type="entry name" value="C1.7:_P-type_atpase_like"/>
    <property type="match status" value="1"/>
</dbReference>
<evidence type="ECO:0000259" key="17">
    <source>
        <dbReference type="Pfam" id="PF00122"/>
    </source>
</evidence>
<dbReference type="AlphaFoldDB" id="B8I9I7"/>
<dbReference type="eggNOG" id="COG2216">
    <property type="taxonomic scope" value="Bacteria"/>
</dbReference>
<keyword evidence="12 16" id="KW-1278">Translocase</keyword>
<dbReference type="PRINTS" id="PR00119">
    <property type="entry name" value="CATATPASE"/>
</dbReference>
<comment type="similarity">
    <text evidence="16">Belongs to the cation transport ATPase (P-type) (TC 3.A.3) family. Type IA subfamily.</text>
</comment>
<keyword evidence="16" id="KW-0997">Cell inner membrane</keyword>
<dbReference type="InterPro" id="IPR008250">
    <property type="entry name" value="ATPase_P-typ_transduc_dom_A_sf"/>
</dbReference>
<keyword evidence="9 16" id="KW-0067">ATP-binding</keyword>
<keyword evidence="3 16" id="KW-1003">Cell membrane</keyword>
<dbReference type="Pfam" id="PF00122">
    <property type="entry name" value="E1-E2_ATPase"/>
    <property type="match status" value="1"/>
</dbReference>
<dbReference type="Proteomes" id="UP000008207">
    <property type="component" value="Chromosome"/>
</dbReference>
<evidence type="ECO:0000256" key="6">
    <source>
        <dbReference type="ARBA" id="ARBA00022692"/>
    </source>
</evidence>
<keyword evidence="6 16" id="KW-0812">Transmembrane</keyword>
<dbReference type="PROSITE" id="PS00154">
    <property type="entry name" value="ATPASE_E1_E2"/>
    <property type="match status" value="1"/>
</dbReference>
<evidence type="ECO:0000256" key="15">
    <source>
        <dbReference type="ARBA" id="ARBA00023136"/>
    </source>
</evidence>
<evidence type="ECO:0000256" key="4">
    <source>
        <dbReference type="ARBA" id="ARBA00022538"/>
    </source>
</evidence>
<feature type="binding site" evidence="16">
    <location>
        <begin position="381"/>
        <end position="388"/>
    </location>
    <ligand>
        <name>ATP</name>
        <dbReference type="ChEBI" id="CHEBI:30616"/>
    </ligand>
</feature>
<evidence type="ECO:0000256" key="5">
    <source>
        <dbReference type="ARBA" id="ARBA00022553"/>
    </source>
</evidence>
<feature type="binding site" evidence="16">
    <location>
        <position position="352"/>
    </location>
    <ligand>
        <name>ATP</name>
        <dbReference type="ChEBI" id="CHEBI:30616"/>
    </ligand>
</feature>
<dbReference type="GO" id="GO:0016887">
    <property type="term" value="F:ATP hydrolysis activity"/>
    <property type="evidence" value="ECO:0007669"/>
    <property type="project" value="InterPro"/>
</dbReference>
<evidence type="ECO:0000256" key="9">
    <source>
        <dbReference type="ARBA" id="ARBA00022840"/>
    </source>
</evidence>
<evidence type="ECO:0000256" key="8">
    <source>
        <dbReference type="ARBA" id="ARBA00022741"/>
    </source>
</evidence>
<dbReference type="NCBIfam" id="TIGR01494">
    <property type="entry name" value="ATPase_P-type"/>
    <property type="match status" value="2"/>
</dbReference>
<gene>
    <name evidence="16" type="primary">kdpB</name>
    <name evidence="18" type="ordered locus">Mnod_0195</name>
</gene>
<dbReference type="InterPro" id="IPR001757">
    <property type="entry name" value="P_typ_ATPase"/>
</dbReference>
<dbReference type="STRING" id="460265.Mnod_0195"/>
<dbReference type="HAMAP" id="MF_00285">
    <property type="entry name" value="KdpB"/>
    <property type="match status" value="1"/>
</dbReference>
<dbReference type="InterPro" id="IPR036412">
    <property type="entry name" value="HAD-like_sf"/>
</dbReference>
<keyword evidence="4 16" id="KW-0633">Potassium transport</keyword>
<dbReference type="InterPro" id="IPR006391">
    <property type="entry name" value="P-type_ATPase_bsu_IA"/>
</dbReference>
<dbReference type="CDD" id="cd02078">
    <property type="entry name" value="P-type_ATPase_K"/>
    <property type="match status" value="1"/>
</dbReference>
<keyword evidence="10 16" id="KW-0460">Magnesium</keyword>
<accession>B8I9I7</accession>
<feature type="transmembrane region" description="Helical" evidence="16">
    <location>
        <begin position="6"/>
        <end position="23"/>
    </location>
</feature>
<dbReference type="InterPro" id="IPR023214">
    <property type="entry name" value="HAD_sf"/>
</dbReference>
<dbReference type="SUPFAM" id="SSF56784">
    <property type="entry name" value="HAD-like"/>
    <property type="match status" value="1"/>
</dbReference>
<dbReference type="InterPro" id="IPR018303">
    <property type="entry name" value="ATPase_P-typ_P_site"/>
</dbReference>
<evidence type="ECO:0000256" key="7">
    <source>
        <dbReference type="ARBA" id="ARBA00022723"/>
    </source>
</evidence>
<keyword evidence="11 16" id="KW-0630">Potassium</keyword>
<dbReference type="EC" id="7.2.2.6" evidence="16"/>
<dbReference type="KEGG" id="mno:Mnod_0195"/>
<dbReference type="GO" id="GO:0008556">
    <property type="term" value="F:P-type potassium transmembrane transporter activity"/>
    <property type="evidence" value="ECO:0007669"/>
    <property type="project" value="UniProtKB-UniRule"/>
</dbReference>
<evidence type="ECO:0000256" key="11">
    <source>
        <dbReference type="ARBA" id="ARBA00022958"/>
    </source>
</evidence>
<dbReference type="SUPFAM" id="SSF81653">
    <property type="entry name" value="Calcium ATPase, transduction domain A"/>
    <property type="match status" value="1"/>
</dbReference>
<proteinExistence type="inferred from homology"/>
<feature type="domain" description="P-type ATPase A" evidence="17">
    <location>
        <begin position="122"/>
        <end position="212"/>
    </location>
</feature>
<feature type="binding site" evidence="16">
    <location>
        <position position="399"/>
    </location>
    <ligand>
        <name>ATP</name>
        <dbReference type="ChEBI" id="CHEBI:30616"/>
    </ligand>
</feature>
<organism evidence="18 19">
    <name type="scientific">Methylobacterium nodulans (strain LMG 21967 / CNCM I-2342 / ORS 2060)</name>
    <dbReference type="NCBI Taxonomy" id="460265"/>
    <lineage>
        <taxon>Bacteria</taxon>
        <taxon>Pseudomonadati</taxon>
        <taxon>Pseudomonadota</taxon>
        <taxon>Alphaproteobacteria</taxon>
        <taxon>Hyphomicrobiales</taxon>
        <taxon>Methylobacteriaceae</taxon>
        <taxon>Methylobacterium</taxon>
    </lineage>
</organism>
<dbReference type="EMBL" id="CP001349">
    <property type="protein sequence ID" value="ACL55240.1"/>
    <property type="molecule type" value="Genomic_DNA"/>
</dbReference>
<dbReference type="SUPFAM" id="SSF81660">
    <property type="entry name" value="Metal cation-transporting ATPase, ATP-binding domain N"/>
    <property type="match status" value="1"/>
</dbReference>
<dbReference type="Gene3D" id="3.40.1110.10">
    <property type="entry name" value="Calcium-transporting ATPase, cytoplasmic domain N"/>
    <property type="match status" value="1"/>
</dbReference>
<dbReference type="InterPro" id="IPR023299">
    <property type="entry name" value="ATPase_P-typ_cyto_dom_N"/>
</dbReference>